<dbReference type="EMBL" id="DWUX01000249">
    <property type="protein sequence ID" value="HJD41222.1"/>
    <property type="molecule type" value="Genomic_DNA"/>
</dbReference>
<evidence type="ECO:0000256" key="1">
    <source>
        <dbReference type="ARBA" id="ARBA00018672"/>
    </source>
</evidence>
<dbReference type="GO" id="GO:0000976">
    <property type="term" value="F:transcription cis-regulatory region binding"/>
    <property type="evidence" value="ECO:0007669"/>
    <property type="project" value="TreeGrafter"/>
</dbReference>
<evidence type="ECO:0000256" key="7">
    <source>
        <dbReference type="PROSITE-ProRule" id="PRU01091"/>
    </source>
</evidence>
<dbReference type="AlphaFoldDB" id="A0A9D2U672"/>
<dbReference type="Gene3D" id="1.10.10.10">
    <property type="entry name" value="Winged helix-like DNA-binding domain superfamily/Winged helix DNA-binding domain"/>
    <property type="match status" value="1"/>
</dbReference>
<feature type="DNA-binding region" description="OmpR/PhoB-type" evidence="7">
    <location>
        <begin position="124"/>
        <end position="221"/>
    </location>
</feature>
<accession>A0A9D2U672</accession>
<comment type="function">
    <text evidence="5">May play the central regulatory role in sporulation. It may be an element of the effector pathway responsible for the activation of sporulation genes in response to nutritional stress. Spo0A may act in concert with spo0H (a sigma factor) to control the expression of some genes that are critical to the sporulation process.</text>
</comment>
<evidence type="ECO:0000313" key="10">
    <source>
        <dbReference type="EMBL" id="HJD41222.1"/>
    </source>
</evidence>
<dbReference type="InterPro" id="IPR036388">
    <property type="entry name" value="WH-like_DNA-bd_sf"/>
</dbReference>
<dbReference type="PANTHER" id="PTHR48111">
    <property type="entry name" value="REGULATOR OF RPOS"/>
    <property type="match status" value="1"/>
</dbReference>
<organism evidence="10 11">
    <name type="scientific">Candidatus Blautia stercoripullorum</name>
    <dbReference type="NCBI Taxonomy" id="2838502"/>
    <lineage>
        <taxon>Bacteria</taxon>
        <taxon>Bacillati</taxon>
        <taxon>Bacillota</taxon>
        <taxon>Clostridia</taxon>
        <taxon>Lachnospirales</taxon>
        <taxon>Lachnospiraceae</taxon>
        <taxon>Blautia</taxon>
    </lineage>
</organism>
<reference evidence="10" key="2">
    <citation type="submission" date="2021-04" db="EMBL/GenBank/DDBJ databases">
        <authorList>
            <person name="Gilroy R."/>
        </authorList>
    </citation>
    <scope>NUCLEOTIDE SEQUENCE</scope>
    <source>
        <strain evidence="10">ChiW19-6364</strain>
    </source>
</reference>
<dbReference type="PANTHER" id="PTHR48111:SF73">
    <property type="entry name" value="ALKALINE PHOSPHATASE SYNTHESIS TRANSCRIPTIONAL REGULATORY PROTEIN PHOP"/>
    <property type="match status" value="1"/>
</dbReference>
<dbReference type="CDD" id="cd00383">
    <property type="entry name" value="trans_reg_C"/>
    <property type="match status" value="1"/>
</dbReference>
<dbReference type="GO" id="GO:0006355">
    <property type="term" value="P:regulation of DNA-templated transcription"/>
    <property type="evidence" value="ECO:0007669"/>
    <property type="project" value="InterPro"/>
</dbReference>
<dbReference type="GO" id="GO:0032993">
    <property type="term" value="C:protein-DNA complex"/>
    <property type="evidence" value="ECO:0007669"/>
    <property type="project" value="TreeGrafter"/>
</dbReference>
<reference evidence="10" key="1">
    <citation type="journal article" date="2021" name="PeerJ">
        <title>Extensive microbial diversity within the chicken gut microbiome revealed by metagenomics and culture.</title>
        <authorList>
            <person name="Gilroy R."/>
            <person name="Ravi A."/>
            <person name="Getino M."/>
            <person name="Pursley I."/>
            <person name="Horton D.L."/>
            <person name="Alikhan N.F."/>
            <person name="Baker D."/>
            <person name="Gharbi K."/>
            <person name="Hall N."/>
            <person name="Watson M."/>
            <person name="Adriaenssens E.M."/>
            <person name="Foster-Nyarko E."/>
            <person name="Jarju S."/>
            <person name="Secka A."/>
            <person name="Antonio M."/>
            <person name="Oren A."/>
            <person name="Chaudhuri R.R."/>
            <person name="La Ragione R."/>
            <person name="Hildebrand F."/>
            <person name="Pallen M.J."/>
        </authorList>
    </citation>
    <scope>NUCLEOTIDE SEQUENCE</scope>
    <source>
        <strain evidence="10">ChiW19-6364</strain>
    </source>
</reference>
<dbReference type="PROSITE" id="PS51755">
    <property type="entry name" value="OMPR_PHOB"/>
    <property type="match status" value="1"/>
</dbReference>
<sequence>MIEVYYVEDDETIVDSVKEYLVQQNCSVLIFRTISEAKRALLDHLPTLILIDWNLPDGQGNDLCRWIRIRSANLPIIFLTVRGDSHDIVAGFQNGADDYVVKPFELAVLYSRILALLRRTKALRETKLFCDDLAIDKEKLAVYYQQEEIIVSQPEYHLLLLLMENKGKTITRKQLLEEIWDSNGNYVNDNTLTVTMKRLREKLHNPPCLKTIRSFGYRMEDTI</sequence>
<dbReference type="PROSITE" id="PS50110">
    <property type="entry name" value="RESPONSE_REGULATORY"/>
    <property type="match status" value="1"/>
</dbReference>
<evidence type="ECO:0000256" key="6">
    <source>
        <dbReference type="PROSITE-ProRule" id="PRU00169"/>
    </source>
</evidence>
<dbReference type="GO" id="GO:0005829">
    <property type="term" value="C:cytosol"/>
    <property type="evidence" value="ECO:0007669"/>
    <property type="project" value="TreeGrafter"/>
</dbReference>
<dbReference type="InterPro" id="IPR001867">
    <property type="entry name" value="OmpR/PhoB-type_DNA-bd"/>
</dbReference>
<feature type="modified residue" description="4-aspartylphosphate" evidence="6">
    <location>
        <position position="52"/>
    </location>
</feature>
<evidence type="ECO:0000259" key="8">
    <source>
        <dbReference type="PROSITE" id="PS50110"/>
    </source>
</evidence>
<feature type="domain" description="Response regulatory" evidence="8">
    <location>
        <begin position="3"/>
        <end position="117"/>
    </location>
</feature>
<proteinExistence type="predicted"/>
<keyword evidence="4" id="KW-0804">Transcription</keyword>
<dbReference type="Gene3D" id="3.40.50.2300">
    <property type="match status" value="1"/>
</dbReference>
<evidence type="ECO:0000256" key="4">
    <source>
        <dbReference type="ARBA" id="ARBA00023163"/>
    </source>
</evidence>
<evidence type="ECO:0000256" key="2">
    <source>
        <dbReference type="ARBA" id="ARBA00023015"/>
    </source>
</evidence>
<dbReference type="InterPro" id="IPR039420">
    <property type="entry name" value="WalR-like"/>
</dbReference>
<dbReference type="SUPFAM" id="SSF52172">
    <property type="entry name" value="CheY-like"/>
    <property type="match status" value="1"/>
</dbReference>
<dbReference type="Pfam" id="PF00072">
    <property type="entry name" value="Response_reg"/>
    <property type="match status" value="1"/>
</dbReference>
<gene>
    <name evidence="10" type="ORF">H9913_14500</name>
</gene>
<evidence type="ECO:0000256" key="5">
    <source>
        <dbReference type="ARBA" id="ARBA00024867"/>
    </source>
</evidence>
<feature type="domain" description="OmpR/PhoB-type" evidence="9">
    <location>
        <begin position="124"/>
        <end position="221"/>
    </location>
</feature>
<name>A0A9D2U672_9FIRM</name>
<dbReference type="Gene3D" id="6.10.250.690">
    <property type="match status" value="1"/>
</dbReference>
<dbReference type="InterPro" id="IPR011006">
    <property type="entry name" value="CheY-like_superfamily"/>
</dbReference>
<dbReference type="Pfam" id="PF00486">
    <property type="entry name" value="Trans_reg_C"/>
    <property type="match status" value="1"/>
</dbReference>
<dbReference type="SMART" id="SM00448">
    <property type="entry name" value="REC"/>
    <property type="match status" value="1"/>
</dbReference>
<dbReference type="SMART" id="SM00862">
    <property type="entry name" value="Trans_reg_C"/>
    <property type="match status" value="1"/>
</dbReference>
<keyword evidence="6" id="KW-0597">Phosphoprotein</keyword>
<keyword evidence="2" id="KW-0805">Transcription regulation</keyword>
<comment type="caution">
    <text evidence="10">The sequence shown here is derived from an EMBL/GenBank/DDBJ whole genome shotgun (WGS) entry which is preliminary data.</text>
</comment>
<dbReference type="Proteomes" id="UP000823850">
    <property type="component" value="Unassembled WGS sequence"/>
</dbReference>
<dbReference type="InterPro" id="IPR001789">
    <property type="entry name" value="Sig_transdc_resp-reg_receiver"/>
</dbReference>
<evidence type="ECO:0000259" key="9">
    <source>
        <dbReference type="PROSITE" id="PS51755"/>
    </source>
</evidence>
<keyword evidence="3 7" id="KW-0238">DNA-binding</keyword>
<protein>
    <recommendedName>
        <fullName evidence="1">Stage 0 sporulation protein A homolog</fullName>
    </recommendedName>
</protein>
<evidence type="ECO:0000313" key="11">
    <source>
        <dbReference type="Proteomes" id="UP000823850"/>
    </source>
</evidence>
<dbReference type="GO" id="GO:0000156">
    <property type="term" value="F:phosphorelay response regulator activity"/>
    <property type="evidence" value="ECO:0007669"/>
    <property type="project" value="TreeGrafter"/>
</dbReference>
<evidence type="ECO:0000256" key="3">
    <source>
        <dbReference type="ARBA" id="ARBA00023125"/>
    </source>
</evidence>